<sequence>MIKNYVNEQHDTWDKFLRKFDYAIRTAVNETMGKTPAELFLGRKLITPFQKLVMVSDRMVSDGIRLNLHKKRRTQDKVAASVKRYRLRPRDGREVESRPAMEMKTQQGGPVLSRKSRGRKENPCIEERTRSGNRDARRRGDQQREDQEKKDRMLEDPCPYRSCGGAGHLLSQLKEVETDQAREKPAKEGILFMIEKLDEHETKGKLSNAP</sequence>
<evidence type="ECO:0000256" key="1">
    <source>
        <dbReference type="SAM" id="MobiDB-lite"/>
    </source>
</evidence>
<comment type="caution">
    <text evidence="2">The sequence shown here is derived from an EMBL/GenBank/DDBJ whole genome shotgun (WGS) entry which is preliminary data.</text>
</comment>
<dbReference type="EMBL" id="BMAU01021099">
    <property type="protein sequence ID" value="GFX90427.1"/>
    <property type="molecule type" value="Genomic_DNA"/>
</dbReference>
<proteinExistence type="predicted"/>
<evidence type="ECO:0000313" key="2">
    <source>
        <dbReference type="EMBL" id="GFX90427.1"/>
    </source>
</evidence>
<keyword evidence="3" id="KW-1185">Reference proteome</keyword>
<dbReference type="Gene3D" id="3.30.420.10">
    <property type="entry name" value="Ribonuclease H-like superfamily/Ribonuclease H"/>
    <property type="match status" value="1"/>
</dbReference>
<dbReference type="AlphaFoldDB" id="A0A8X6RD95"/>
<feature type="region of interest" description="Disordered" evidence="1">
    <location>
        <begin position="86"/>
        <end position="160"/>
    </location>
</feature>
<accession>A0A8X6RD95</accession>
<feature type="compositionally biased region" description="Basic and acidic residues" evidence="1">
    <location>
        <begin position="88"/>
        <end position="101"/>
    </location>
</feature>
<evidence type="ECO:0000313" key="3">
    <source>
        <dbReference type="Proteomes" id="UP000887159"/>
    </source>
</evidence>
<organism evidence="2 3">
    <name type="scientific">Trichonephila clavipes</name>
    <name type="common">Golden silk orbweaver</name>
    <name type="synonym">Nephila clavipes</name>
    <dbReference type="NCBI Taxonomy" id="2585209"/>
    <lineage>
        <taxon>Eukaryota</taxon>
        <taxon>Metazoa</taxon>
        <taxon>Ecdysozoa</taxon>
        <taxon>Arthropoda</taxon>
        <taxon>Chelicerata</taxon>
        <taxon>Arachnida</taxon>
        <taxon>Araneae</taxon>
        <taxon>Araneomorphae</taxon>
        <taxon>Entelegynae</taxon>
        <taxon>Araneoidea</taxon>
        <taxon>Nephilidae</taxon>
        <taxon>Trichonephila</taxon>
    </lineage>
</organism>
<feature type="compositionally biased region" description="Basic and acidic residues" evidence="1">
    <location>
        <begin position="119"/>
        <end position="155"/>
    </location>
</feature>
<dbReference type="GO" id="GO:0003676">
    <property type="term" value="F:nucleic acid binding"/>
    <property type="evidence" value="ECO:0007669"/>
    <property type="project" value="InterPro"/>
</dbReference>
<protein>
    <submittedName>
        <fullName evidence="2">Uncharacterized protein</fullName>
    </submittedName>
</protein>
<name>A0A8X6RD95_TRICX</name>
<dbReference type="Proteomes" id="UP000887159">
    <property type="component" value="Unassembled WGS sequence"/>
</dbReference>
<reference evidence="2" key="1">
    <citation type="submission" date="2020-08" db="EMBL/GenBank/DDBJ databases">
        <title>Multicomponent nature underlies the extraordinary mechanical properties of spider dragline silk.</title>
        <authorList>
            <person name="Kono N."/>
            <person name="Nakamura H."/>
            <person name="Mori M."/>
            <person name="Yoshida Y."/>
            <person name="Ohtoshi R."/>
            <person name="Malay A.D."/>
            <person name="Moran D.A.P."/>
            <person name="Tomita M."/>
            <person name="Numata K."/>
            <person name="Arakawa K."/>
        </authorList>
    </citation>
    <scope>NUCLEOTIDE SEQUENCE</scope>
</reference>
<dbReference type="InterPro" id="IPR036397">
    <property type="entry name" value="RNaseH_sf"/>
</dbReference>
<gene>
    <name evidence="2" type="primary">NCL1_55924</name>
    <name evidence="2" type="ORF">TNCV_2073051</name>
</gene>